<dbReference type="STRING" id="1631356.VV01_00450"/>
<keyword evidence="4" id="KW-1185">Reference proteome</keyword>
<dbReference type="RefSeq" id="WP_050668166.1">
    <property type="nucleotide sequence ID" value="NZ_LAIR01000002.1"/>
</dbReference>
<feature type="compositionally biased region" description="Low complexity" evidence="1">
    <location>
        <begin position="88"/>
        <end position="99"/>
    </location>
</feature>
<dbReference type="InterPro" id="IPR000120">
    <property type="entry name" value="Amidase"/>
</dbReference>
<feature type="region of interest" description="Disordered" evidence="1">
    <location>
        <begin position="88"/>
        <end position="108"/>
    </location>
</feature>
<feature type="domain" description="Amidase" evidence="2">
    <location>
        <begin position="35"/>
        <end position="443"/>
    </location>
</feature>
<dbReference type="PANTHER" id="PTHR11895">
    <property type="entry name" value="TRANSAMIDASE"/>
    <property type="match status" value="1"/>
</dbReference>
<dbReference type="NCBIfam" id="NF005450">
    <property type="entry name" value="PRK07042.1"/>
    <property type="match status" value="1"/>
</dbReference>
<gene>
    <name evidence="3" type="ORF">VV01_00450</name>
</gene>
<dbReference type="Proteomes" id="UP000037397">
    <property type="component" value="Unassembled WGS sequence"/>
</dbReference>
<dbReference type="EMBL" id="LAIR01000002">
    <property type="protein sequence ID" value="KNX35972.1"/>
    <property type="molecule type" value="Genomic_DNA"/>
</dbReference>
<dbReference type="PANTHER" id="PTHR11895:SF173">
    <property type="entry name" value="GLUTAMYL-TRNA AMIDOTRANSFERASE SUBUNIT A"/>
    <property type="match status" value="1"/>
</dbReference>
<dbReference type="GO" id="GO:0003824">
    <property type="term" value="F:catalytic activity"/>
    <property type="evidence" value="ECO:0007669"/>
    <property type="project" value="InterPro"/>
</dbReference>
<reference evidence="4" key="1">
    <citation type="submission" date="2015-03" db="EMBL/GenBank/DDBJ databases">
        <title>Luteipulveratus halotolerans sp. nov., a novel actinobacterium (Dermacoccaceae) from Sarawak, Malaysia.</title>
        <authorList>
            <person name="Juboi H."/>
            <person name="Basik A."/>
            <person name="Shamsul S.S."/>
            <person name="Arnold P."/>
            <person name="Schmitt E.K."/>
            <person name="Sanglier J.-J."/>
            <person name="Yeo T."/>
        </authorList>
    </citation>
    <scope>NUCLEOTIDE SEQUENCE [LARGE SCALE GENOMIC DNA]</scope>
    <source>
        <strain evidence="4">C296001</strain>
    </source>
</reference>
<proteinExistence type="predicted"/>
<dbReference type="Pfam" id="PF01425">
    <property type="entry name" value="Amidase"/>
    <property type="match status" value="1"/>
</dbReference>
<sequence>MDDELAWLPATALLQGYADRAFSPSEVQAAVESVIARREPTLHAFWQHDPEDAAKAARASTERWAAGAPQGPLDGVPVTVKENIARRGVPMPAGTAGPAPRTPDDNAPVTDRVLEAGAVVLGSTVMPDWGMLSSGVSSLHGISRSPLDPRLTTGGSSAGAGAAAAGGYGPLHVGTDIGGSIRLPGTWLGLATLKPSDGRVPLDAPYLGRAAGPLTRSVADAGLLMSVITQPDPRDWSSLPAAEIDWDTTGFDPSRTTVGVLADAGCGLPVDPEVAAVTERAAEVFREAGATVVPLDPWMRPELLERLDRFWRVRSLVDLDALDPQAQQRVLPFIVRWVEAARGTSGTELMECYTAISTIRARTVDATLGCDIVLSPVAPMAAFPAERPMPWGEDDQGMAHIGFTAPFNMSGQPAATVNAGFTEDGRTIGVQLAGRRFDDAGVLRAAAWWEQHRPTSAQVDWPSYDR</sequence>
<dbReference type="PATRIC" id="fig|1631356.3.peg.15"/>
<dbReference type="AlphaFoldDB" id="A0A0L6CDV3"/>
<evidence type="ECO:0000313" key="3">
    <source>
        <dbReference type="EMBL" id="KNX35972.1"/>
    </source>
</evidence>
<protein>
    <submittedName>
        <fullName evidence="3">Amidase</fullName>
    </submittedName>
</protein>
<organism evidence="3 4">
    <name type="scientific">Luteipulveratus halotolerans</name>
    <dbReference type="NCBI Taxonomy" id="1631356"/>
    <lineage>
        <taxon>Bacteria</taxon>
        <taxon>Bacillati</taxon>
        <taxon>Actinomycetota</taxon>
        <taxon>Actinomycetes</taxon>
        <taxon>Micrococcales</taxon>
        <taxon>Dermacoccaceae</taxon>
        <taxon>Luteipulveratus</taxon>
    </lineage>
</organism>
<dbReference type="InterPro" id="IPR036928">
    <property type="entry name" value="AS_sf"/>
</dbReference>
<dbReference type="SUPFAM" id="SSF75304">
    <property type="entry name" value="Amidase signature (AS) enzymes"/>
    <property type="match status" value="1"/>
</dbReference>
<evidence type="ECO:0000313" key="4">
    <source>
        <dbReference type="Proteomes" id="UP000037397"/>
    </source>
</evidence>
<dbReference type="InterPro" id="IPR023631">
    <property type="entry name" value="Amidase_dom"/>
</dbReference>
<comment type="caution">
    <text evidence="3">The sequence shown here is derived from an EMBL/GenBank/DDBJ whole genome shotgun (WGS) entry which is preliminary data.</text>
</comment>
<dbReference type="OrthoDB" id="182039at2"/>
<evidence type="ECO:0000259" key="2">
    <source>
        <dbReference type="Pfam" id="PF01425"/>
    </source>
</evidence>
<dbReference type="Gene3D" id="3.90.1300.10">
    <property type="entry name" value="Amidase signature (AS) domain"/>
    <property type="match status" value="1"/>
</dbReference>
<name>A0A0L6CDV3_9MICO</name>
<accession>A0A0L6CDV3</accession>
<evidence type="ECO:0000256" key="1">
    <source>
        <dbReference type="SAM" id="MobiDB-lite"/>
    </source>
</evidence>